<keyword evidence="1" id="KW-0812">Transmembrane</keyword>
<proteinExistence type="predicted"/>
<keyword evidence="1" id="KW-1133">Transmembrane helix</keyword>
<dbReference type="KEGG" id="manq:L1994_05635"/>
<protein>
    <submittedName>
        <fullName evidence="2">Uncharacterized protein</fullName>
    </submittedName>
</protein>
<dbReference type="GeneID" id="79949859"/>
<keyword evidence="3" id="KW-1185">Reference proteome</keyword>
<accession>A0AAF0G0J8</accession>
<evidence type="ECO:0000313" key="3">
    <source>
        <dbReference type="Proteomes" id="UP001218895"/>
    </source>
</evidence>
<keyword evidence="1" id="KW-0472">Membrane</keyword>
<name>A0AAF0G0J8_9EURY</name>
<dbReference type="EMBL" id="CP091092">
    <property type="protein sequence ID" value="WFN37864.1"/>
    <property type="molecule type" value="Genomic_DNA"/>
</dbReference>
<evidence type="ECO:0000313" key="2">
    <source>
        <dbReference type="EMBL" id="WFN37864.1"/>
    </source>
</evidence>
<evidence type="ECO:0000256" key="1">
    <source>
        <dbReference type="SAM" id="Phobius"/>
    </source>
</evidence>
<organism evidence="2 3">
    <name type="scientific">Methanomicrobium antiquum</name>
    <dbReference type="NCBI Taxonomy" id="487686"/>
    <lineage>
        <taxon>Archaea</taxon>
        <taxon>Methanobacteriati</taxon>
        <taxon>Methanobacteriota</taxon>
        <taxon>Stenosarchaea group</taxon>
        <taxon>Methanomicrobia</taxon>
        <taxon>Methanomicrobiales</taxon>
        <taxon>Methanomicrobiaceae</taxon>
        <taxon>Methanomicrobium</taxon>
    </lineage>
</organism>
<feature type="transmembrane region" description="Helical" evidence="1">
    <location>
        <begin position="34"/>
        <end position="53"/>
    </location>
</feature>
<gene>
    <name evidence="2" type="ORF">L1994_05635</name>
</gene>
<reference evidence="2" key="1">
    <citation type="submission" date="2022-01" db="EMBL/GenBank/DDBJ databases">
        <title>Complete genome of Methanomicrobium antiquum DSM 21220.</title>
        <authorList>
            <person name="Chen S.-C."/>
            <person name="You Y.-T."/>
            <person name="Zhou Y.-Z."/>
            <person name="Lai M.-C."/>
        </authorList>
    </citation>
    <scope>NUCLEOTIDE SEQUENCE</scope>
    <source>
        <strain evidence="2">DSM 21220</strain>
    </source>
</reference>
<sequence>MKKNSIKTILAISTLICIISAVLGFEGIIEDWICAALIVVFFPVFVISLGLYWKASDKEGDYPFVGY</sequence>
<dbReference type="AlphaFoldDB" id="A0AAF0G0J8"/>
<dbReference type="RefSeq" id="WP_278100704.1">
    <property type="nucleotide sequence ID" value="NZ_CP091092.1"/>
</dbReference>
<dbReference type="Proteomes" id="UP001218895">
    <property type="component" value="Chromosome"/>
</dbReference>